<comment type="catalytic activity">
    <reaction evidence="7 8">
        <text>deamido-NAD(+) + L-glutamine + ATP + H2O = L-glutamate + AMP + diphosphate + NAD(+) + H(+)</text>
        <dbReference type="Rhea" id="RHEA:24384"/>
        <dbReference type="ChEBI" id="CHEBI:15377"/>
        <dbReference type="ChEBI" id="CHEBI:15378"/>
        <dbReference type="ChEBI" id="CHEBI:29985"/>
        <dbReference type="ChEBI" id="CHEBI:30616"/>
        <dbReference type="ChEBI" id="CHEBI:33019"/>
        <dbReference type="ChEBI" id="CHEBI:57540"/>
        <dbReference type="ChEBI" id="CHEBI:58359"/>
        <dbReference type="ChEBI" id="CHEBI:58437"/>
        <dbReference type="ChEBI" id="CHEBI:456215"/>
        <dbReference type="EC" id="6.3.5.1"/>
    </reaction>
</comment>
<feature type="domain" description="CN hydrolase" evidence="11">
    <location>
        <begin position="13"/>
        <end position="279"/>
    </location>
</feature>
<dbReference type="Gene3D" id="3.40.50.620">
    <property type="entry name" value="HUPs"/>
    <property type="match status" value="1"/>
</dbReference>
<dbReference type="Proteomes" id="UP000006443">
    <property type="component" value="Unassembled WGS sequence"/>
</dbReference>
<sequence length="682" mass="76755">MNEFFNLYRHGFIRVAVAVPEVRVADPAFNATHTIQLAEEAAAQRAVLTLFPELGISAYTNEDLFHQQALLESTEREIKRLLRETSFLDSILVVGAPVLVDSSLYNCGLVLHRGQILGIVPKTYLPNYREFYEGRHFRSPDTTTRNTIEYCGQEEIPFGTDLLFNVRNIPNFIFALELCEDLWVPAPPSSFAALAGATVIANLTATNLTIGKADYRNALVSNQSARCLCGYMYSAAGPGESTTDLAWDGQALIYEAGECLSKSSRFDLESRLTYSEIDLDKLVMERTRQNSFTENARVLSDYQRFRTVHCDIQLTDGELLLTRQYPRFPFVPSGEKDRDRNCYDAYNIQVHGLVKRLQYTKSETIIIGISGGLDSTQSLLVAAKAADMLGWPRERIRAYTMPGFATSSRTKENAWRLIKALGVYGEELDIRPACNLMLSDIGHPASGGTGDYDVTYENIQAGQRTSTLFRLANMHKGIVLGTGDLSELALGWTTYGVGDHMSHYNVNGSVPKTLIQYLLRWQTVPGRVDEDTRNVLLDILSTEISPELVPGKSDADQPSQRTEDFIGPYELQDFHIYYTTRYGFRPSKVAFLAYNAWHNKEQGSWPDIPEEKRNQYTIGEIKHWLEIFVRRFFARSQFKRSVMPDGPKVGSGGSLSPRGDWRAPSDSEATPWLEDLSRIPEN</sequence>
<comment type="pathway">
    <text evidence="1 7 8">Cofactor biosynthesis; NAD(+) biosynthesis; NAD(+) from deamido-NAD(+) (L-Gln route): step 1/1.</text>
</comment>
<evidence type="ECO:0000256" key="5">
    <source>
        <dbReference type="ARBA" id="ARBA00022840"/>
    </source>
</evidence>
<evidence type="ECO:0000256" key="2">
    <source>
        <dbReference type="ARBA" id="ARBA00007145"/>
    </source>
</evidence>
<dbReference type="OrthoDB" id="9803818at2"/>
<dbReference type="CDD" id="cd00553">
    <property type="entry name" value="NAD_synthase"/>
    <property type="match status" value="1"/>
</dbReference>
<comment type="caution">
    <text evidence="7">Lacks conserved residue(s) required for the propagation of feature annotation.</text>
</comment>
<dbReference type="SUPFAM" id="SSF56317">
    <property type="entry name" value="Carbon-nitrogen hydrolase"/>
    <property type="match status" value="1"/>
</dbReference>
<accession>C0GIM4</accession>
<dbReference type="EC" id="6.3.5.1" evidence="7 8"/>
<comment type="function">
    <text evidence="7">Catalyzes the ATP-dependent amidation of deamido-NAD to form NAD. Uses L-glutamine as a nitrogen source.</text>
</comment>
<protein>
    <recommendedName>
        <fullName evidence="7 8">Glutamine-dependent NAD(+) synthetase</fullName>
        <ecNumber evidence="7 8">6.3.5.1</ecNumber>
    </recommendedName>
    <alternativeName>
        <fullName evidence="7 8">NAD(+) synthase [glutamine-hydrolyzing]</fullName>
    </alternativeName>
</protein>
<evidence type="ECO:0000259" key="11">
    <source>
        <dbReference type="PROSITE" id="PS50263"/>
    </source>
</evidence>
<dbReference type="Pfam" id="PF02540">
    <property type="entry name" value="NAD_synthase"/>
    <property type="match status" value="1"/>
</dbReference>
<evidence type="ECO:0000313" key="13">
    <source>
        <dbReference type="Proteomes" id="UP000006443"/>
    </source>
</evidence>
<dbReference type="HAMAP" id="MF_02090">
    <property type="entry name" value="NadE_glutamine_dep"/>
    <property type="match status" value="1"/>
</dbReference>
<feature type="binding site" evidence="7">
    <location>
        <position position="482"/>
    </location>
    <ligand>
        <name>ATP</name>
        <dbReference type="ChEBI" id="CHEBI:30616"/>
    </ligand>
</feature>
<dbReference type="Gene3D" id="1.10.10.1140">
    <property type="entry name" value="Glutamine-dependent NAD+ synthetase, C-terminal domain"/>
    <property type="match status" value="1"/>
</dbReference>
<feature type="binding site" evidence="7">
    <location>
        <position position="487"/>
    </location>
    <ligand>
        <name>deamido-NAD(+)</name>
        <dbReference type="ChEBI" id="CHEBI:58437"/>
        <note>ligand shared between two neighboring subunits</note>
    </ligand>
</feature>
<dbReference type="STRING" id="555088.DealDRAFT_2333"/>
<evidence type="ECO:0000256" key="3">
    <source>
        <dbReference type="ARBA" id="ARBA00022598"/>
    </source>
</evidence>
<dbReference type="PIRSF" id="PIRSF006630">
    <property type="entry name" value="NADS_GAT"/>
    <property type="match status" value="1"/>
</dbReference>
<comment type="caution">
    <text evidence="12">The sequence shown here is derived from an EMBL/GenBank/DDBJ whole genome shotgun (WGS) entry which is preliminary data.</text>
</comment>
<dbReference type="PANTHER" id="PTHR23090">
    <property type="entry name" value="NH 3 /GLUTAMINE-DEPENDENT NAD + SYNTHETASE"/>
    <property type="match status" value="1"/>
</dbReference>
<dbReference type="CDD" id="cd07570">
    <property type="entry name" value="GAT_Gln-NAD-synth"/>
    <property type="match status" value="1"/>
</dbReference>
<feature type="region of interest" description="Disordered" evidence="10">
    <location>
        <begin position="643"/>
        <end position="682"/>
    </location>
</feature>
<feature type="active site" description="Nucleophile; for glutaminase activity" evidence="7">
    <location>
        <position position="179"/>
    </location>
</feature>
<dbReference type="InterPro" id="IPR014729">
    <property type="entry name" value="Rossmann-like_a/b/a_fold"/>
</dbReference>
<organism evidence="12 13">
    <name type="scientific">Dethiobacter alkaliphilus AHT 1</name>
    <dbReference type="NCBI Taxonomy" id="555088"/>
    <lineage>
        <taxon>Bacteria</taxon>
        <taxon>Bacillati</taxon>
        <taxon>Bacillota</taxon>
        <taxon>Dethiobacteria</taxon>
        <taxon>Dethiobacterales</taxon>
        <taxon>Dethiobacteraceae</taxon>
        <taxon>Dethiobacter</taxon>
    </lineage>
</organism>
<dbReference type="UniPathway" id="UPA00253">
    <property type="reaction ID" value="UER00334"/>
</dbReference>
<comment type="similarity">
    <text evidence="2 7 8">In the C-terminal section; belongs to the NAD synthetase family.</text>
</comment>
<keyword evidence="6 7" id="KW-0520">NAD</keyword>
<dbReference type="GO" id="GO:0005524">
    <property type="term" value="F:ATP binding"/>
    <property type="evidence" value="ECO:0007669"/>
    <property type="project" value="UniProtKB-UniRule"/>
</dbReference>
<keyword evidence="5 7" id="KW-0067">ATP-binding</keyword>
<dbReference type="AlphaFoldDB" id="C0GIM4"/>
<feature type="binding site" evidence="7">
    <location>
        <position position="212"/>
    </location>
    <ligand>
        <name>L-glutamine</name>
        <dbReference type="ChEBI" id="CHEBI:58359"/>
    </ligand>
</feature>
<evidence type="ECO:0000256" key="7">
    <source>
        <dbReference type="HAMAP-Rule" id="MF_02090"/>
    </source>
</evidence>
<dbReference type="SUPFAM" id="SSF52402">
    <property type="entry name" value="Adenine nucleotide alpha hydrolases-like"/>
    <property type="match status" value="1"/>
</dbReference>
<comment type="similarity">
    <text evidence="9">Belongs to the NAD synthetase family.</text>
</comment>
<gene>
    <name evidence="7" type="primary">nadE</name>
    <name evidence="12" type="ORF">DealDRAFT_2333</name>
</gene>
<dbReference type="GO" id="GO:0004359">
    <property type="term" value="F:glutaminase activity"/>
    <property type="evidence" value="ECO:0007669"/>
    <property type="project" value="InterPro"/>
</dbReference>
<dbReference type="InterPro" id="IPR014445">
    <property type="entry name" value="Gln-dep_NAD_synthase"/>
</dbReference>
<evidence type="ECO:0000256" key="6">
    <source>
        <dbReference type="ARBA" id="ARBA00023027"/>
    </source>
</evidence>
<feature type="active site" description="Proton acceptor; for glutaminase activity" evidence="7">
    <location>
        <position position="53"/>
    </location>
</feature>
<dbReference type="InterPro" id="IPR003010">
    <property type="entry name" value="C-N_Hydrolase"/>
</dbReference>
<feature type="binding site" evidence="7">
    <location>
        <position position="458"/>
    </location>
    <ligand>
        <name>deamido-NAD(+)</name>
        <dbReference type="ChEBI" id="CHEBI:58437"/>
        <note>ligand shared between two neighboring subunits</note>
    </ligand>
</feature>
<dbReference type="NCBIfam" id="TIGR00552">
    <property type="entry name" value="nadE"/>
    <property type="match status" value="1"/>
</dbReference>
<feature type="binding site" evidence="7">
    <location>
        <position position="128"/>
    </location>
    <ligand>
        <name>L-glutamine</name>
        <dbReference type="ChEBI" id="CHEBI:58359"/>
    </ligand>
</feature>
<feature type="active site" description="For glutaminase activity" evidence="7">
    <location>
        <position position="122"/>
    </location>
</feature>
<dbReference type="InterPro" id="IPR036526">
    <property type="entry name" value="C-N_Hydrolase_sf"/>
</dbReference>
<dbReference type="Gene3D" id="3.60.110.10">
    <property type="entry name" value="Carbon-nitrogen hydrolase"/>
    <property type="match status" value="1"/>
</dbReference>
<feature type="binding site" evidence="7">
    <location>
        <position position="639"/>
    </location>
    <ligand>
        <name>deamido-NAD(+)</name>
        <dbReference type="ChEBI" id="CHEBI:58437"/>
        <note>ligand shared between two neighboring subunits</note>
    </ligand>
</feature>
<dbReference type="eggNOG" id="COG0388">
    <property type="taxonomic scope" value="Bacteria"/>
</dbReference>
<evidence type="ECO:0000256" key="10">
    <source>
        <dbReference type="SAM" id="MobiDB-lite"/>
    </source>
</evidence>
<dbReference type="GO" id="GO:0008795">
    <property type="term" value="F:NAD+ synthase activity"/>
    <property type="evidence" value="ECO:0007669"/>
    <property type="project" value="UniProtKB-UniRule"/>
</dbReference>
<evidence type="ECO:0000256" key="8">
    <source>
        <dbReference type="PIRNR" id="PIRNR006630"/>
    </source>
</evidence>
<dbReference type="GO" id="GO:0005737">
    <property type="term" value="C:cytoplasm"/>
    <property type="evidence" value="ECO:0007669"/>
    <property type="project" value="InterPro"/>
</dbReference>
<dbReference type="InterPro" id="IPR022310">
    <property type="entry name" value="NAD/GMP_synthase"/>
</dbReference>
<dbReference type="RefSeq" id="WP_008517611.1">
    <property type="nucleotide sequence ID" value="NZ_ACJM01000012.1"/>
</dbReference>
<dbReference type="InterPro" id="IPR003694">
    <property type="entry name" value="NAD_synthase"/>
</dbReference>
<dbReference type="PANTHER" id="PTHR23090:SF9">
    <property type="entry name" value="GLUTAMINE-DEPENDENT NAD(+) SYNTHETASE"/>
    <property type="match status" value="1"/>
</dbReference>
<dbReference type="GO" id="GO:0003952">
    <property type="term" value="F:NAD+ synthase (glutamine-hydrolyzing) activity"/>
    <property type="evidence" value="ECO:0007669"/>
    <property type="project" value="UniProtKB-UniRule"/>
</dbReference>
<keyword evidence="4 7" id="KW-0547">Nucleotide-binding</keyword>
<keyword evidence="13" id="KW-1185">Reference proteome</keyword>
<feature type="binding site" evidence="7">
    <location>
        <begin position="492"/>
        <end position="495"/>
    </location>
    <ligand>
        <name>deamido-NAD(+)</name>
        <dbReference type="ChEBI" id="CHEBI:58437"/>
        <note>ligand shared between two neighboring subunits</note>
    </ligand>
</feature>
<feature type="binding site" evidence="7">
    <location>
        <begin position="368"/>
        <end position="375"/>
    </location>
    <ligand>
        <name>ATP</name>
        <dbReference type="ChEBI" id="CHEBI:30616"/>
    </ligand>
</feature>
<dbReference type="GO" id="GO:0009435">
    <property type="term" value="P:NAD+ biosynthetic process"/>
    <property type="evidence" value="ECO:0007669"/>
    <property type="project" value="UniProtKB-UniRule"/>
</dbReference>
<reference evidence="12 13" key="1">
    <citation type="submission" date="2009-02" db="EMBL/GenBank/DDBJ databases">
        <title>Sequencing of the draft genome and assembly of Dethiobacter alkaliphilus AHT 1.</title>
        <authorList>
            <consortium name="US DOE Joint Genome Institute (JGI-PGF)"/>
            <person name="Lucas S."/>
            <person name="Copeland A."/>
            <person name="Lapidus A."/>
            <person name="Glavina del Rio T."/>
            <person name="Dalin E."/>
            <person name="Tice H."/>
            <person name="Bruce D."/>
            <person name="Goodwin L."/>
            <person name="Pitluck S."/>
            <person name="Larimer F."/>
            <person name="Land M.L."/>
            <person name="Hauser L."/>
            <person name="Muyzer G."/>
        </authorList>
    </citation>
    <scope>NUCLEOTIDE SEQUENCE [LARGE SCALE GENOMIC DNA]</scope>
    <source>
        <strain evidence="12 13">AHT 1</strain>
    </source>
</reference>
<evidence type="ECO:0000313" key="12">
    <source>
        <dbReference type="EMBL" id="EEG76885.1"/>
    </source>
</evidence>
<dbReference type="FunFam" id="1.10.10.1140:FF:000001">
    <property type="entry name" value="Glutamine-dependent NAD(+) synthetase"/>
    <property type="match status" value="1"/>
</dbReference>
<dbReference type="eggNOG" id="COG0171">
    <property type="taxonomic scope" value="Bacteria"/>
</dbReference>
<dbReference type="NCBIfam" id="NF002730">
    <property type="entry name" value="PRK02628.1"/>
    <property type="match status" value="1"/>
</dbReference>
<dbReference type="EMBL" id="ACJM01000012">
    <property type="protein sequence ID" value="EEG76885.1"/>
    <property type="molecule type" value="Genomic_DNA"/>
</dbReference>
<dbReference type="InterPro" id="IPR041856">
    <property type="entry name" value="NAD+_synth_C"/>
</dbReference>
<dbReference type="Pfam" id="PF00795">
    <property type="entry name" value="CN_hydrolase"/>
    <property type="match status" value="1"/>
</dbReference>
<proteinExistence type="inferred from homology"/>
<evidence type="ECO:0000256" key="1">
    <source>
        <dbReference type="ARBA" id="ARBA00005188"/>
    </source>
</evidence>
<keyword evidence="3 7" id="KW-0436">Ligase</keyword>
<evidence type="ECO:0000256" key="9">
    <source>
        <dbReference type="RuleBase" id="RU003811"/>
    </source>
</evidence>
<name>C0GIM4_DETAL</name>
<dbReference type="FunFam" id="3.40.50.620:FF:000155">
    <property type="entry name" value="Glutamine-dependent NAD(+) synthetase"/>
    <property type="match status" value="1"/>
</dbReference>
<evidence type="ECO:0000256" key="4">
    <source>
        <dbReference type="ARBA" id="ARBA00022741"/>
    </source>
</evidence>
<dbReference type="PROSITE" id="PS50263">
    <property type="entry name" value="CN_HYDROLASE"/>
    <property type="match status" value="1"/>
</dbReference>